<sequence>MLNNSTHNQDLSIPNTSIKIAIKREDLIHPFISGNKYRKLKFNIEEAKANNEKTLLTFGGAFSNHIAAVAYAGKEYGFNTIGVIRGEELREKKDLNATLTFAKSCGMQFEFVSREVYRTKMNSDFINSLRNEFGDFYLIPEGGTNELAVKGCEEILEADDSEFDYICCAVGTGGTISGLINSSKKHQKILGFPALKGDFLQEDIRKFANQDNWKLITDYHFGGYGKIKLELISFINKFKNDYNIPLDPIYTGKMLFGIFDLIALGYFPTDSKILVIHTGGLQGIAGMNDMLKRKNCPLIEI</sequence>
<dbReference type="GO" id="GO:0019148">
    <property type="term" value="F:D-cysteine desulfhydrase activity"/>
    <property type="evidence" value="ECO:0007669"/>
    <property type="project" value="TreeGrafter"/>
</dbReference>
<evidence type="ECO:0000256" key="1">
    <source>
        <dbReference type="ARBA" id="ARBA00001933"/>
    </source>
</evidence>
<feature type="domain" description="Tryptophan synthase beta chain-like PALP" evidence="6">
    <location>
        <begin position="16"/>
        <end position="279"/>
    </location>
</feature>
<keyword evidence="3 5" id="KW-0663">Pyridoxal phosphate</keyword>
<dbReference type="PIRSF" id="PIRSF006278">
    <property type="entry name" value="ACCD_DCysDesulf"/>
    <property type="match status" value="1"/>
</dbReference>
<dbReference type="PANTHER" id="PTHR43780">
    <property type="entry name" value="1-AMINOCYCLOPROPANE-1-CARBOXYLATE DEAMINASE-RELATED"/>
    <property type="match status" value="1"/>
</dbReference>
<evidence type="ECO:0000256" key="4">
    <source>
        <dbReference type="PIRSR" id="PIRSR006278-1"/>
    </source>
</evidence>
<dbReference type="InterPro" id="IPR036052">
    <property type="entry name" value="TrpB-like_PALP_sf"/>
</dbReference>
<dbReference type="STRING" id="262004.SAMN04489796_110102"/>
<protein>
    <submittedName>
        <fullName evidence="7">1-aminocyclopropane-1-carboxylate deaminase</fullName>
    </submittedName>
</protein>
<dbReference type="Pfam" id="PF00291">
    <property type="entry name" value="PALP"/>
    <property type="match status" value="1"/>
</dbReference>
<keyword evidence="8" id="KW-1185">Reference proteome</keyword>
<evidence type="ECO:0000256" key="2">
    <source>
        <dbReference type="ARBA" id="ARBA00008639"/>
    </source>
</evidence>
<dbReference type="InterPro" id="IPR027278">
    <property type="entry name" value="ACCD_DCysDesulf"/>
</dbReference>
<feature type="modified residue" description="N6-(pyridoxal phosphate)lysine" evidence="5">
    <location>
        <position position="36"/>
    </location>
</feature>
<comment type="cofactor">
    <cofactor evidence="1">
        <name>pyridoxal 5'-phosphate</name>
        <dbReference type="ChEBI" id="CHEBI:597326"/>
    </cofactor>
</comment>
<reference evidence="8" key="1">
    <citation type="submission" date="2016-10" db="EMBL/GenBank/DDBJ databases">
        <authorList>
            <person name="Varghese N."/>
            <person name="Submissions S."/>
        </authorList>
    </citation>
    <scope>NUCLEOTIDE SEQUENCE [LARGE SCALE GENOMIC DNA]</scope>
    <source>
        <strain evidence="8">DSM 15363</strain>
    </source>
</reference>
<dbReference type="AlphaFoldDB" id="A0A1G8K858"/>
<evidence type="ECO:0000256" key="3">
    <source>
        <dbReference type="ARBA" id="ARBA00022898"/>
    </source>
</evidence>
<evidence type="ECO:0000313" key="7">
    <source>
        <dbReference type="EMBL" id="SDI39666.1"/>
    </source>
</evidence>
<proteinExistence type="inferred from homology"/>
<dbReference type="PANTHER" id="PTHR43780:SF2">
    <property type="entry name" value="1-AMINOCYCLOPROPANE-1-CARBOXYLATE DEAMINASE-RELATED"/>
    <property type="match status" value="1"/>
</dbReference>
<dbReference type="SUPFAM" id="SSF53686">
    <property type="entry name" value="Tryptophan synthase beta subunit-like PLP-dependent enzymes"/>
    <property type="match status" value="1"/>
</dbReference>
<accession>A0A1G8K858</accession>
<feature type="active site" description="Nucleophile" evidence="4">
    <location>
        <position position="63"/>
    </location>
</feature>
<gene>
    <name evidence="7" type="ORF">SAMN04489796_110102</name>
</gene>
<dbReference type="OrthoDB" id="9801249at2"/>
<comment type="similarity">
    <text evidence="2">Belongs to the ACC deaminase/D-cysteine desulfhydrase family.</text>
</comment>
<evidence type="ECO:0000256" key="5">
    <source>
        <dbReference type="PIRSR" id="PIRSR006278-2"/>
    </source>
</evidence>
<dbReference type="InterPro" id="IPR001926">
    <property type="entry name" value="TrpB-like_PALP"/>
</dbReference>
<name>A0A1G8K858_9FLAO</name>
<dbReference type="RefSeq" id="WP_092470444.1">
    <property type="nucleotide sequence ID" value="NZ_FNCZ01000010.1"/>
</dbReference>
<organism evidence="7 8">
    <name type="scientific">Winogradskyella thalassocola</name>
    <dbReference type="NCBI Taxonomy" id="262004"/>
    <lineage>
        <taxon>Bacteria</taxon>
        <taxon>Pseudomonadati</taxon>
        <taxon>Bacteroidota</taxon>
        <taxon>Flavobacteriia</taxon>
        <taxon>Flavobacteriales</taxon>
        <taxon>Flavobacteriaceae</taxon>
        <taxon>Winogradskyella</taxon>
    </lineage>
</organism>
<evidence type="ECO:0000259" key="6">
    <source>
        <dbReference type="Pfam" id="PF00291"/>
    </source>
</evidence>
<evidence type="ECO:0000313" key="8">
    <source>
        <dbReference type="Proteomes" id="UP000199492"/>
    </source>
</evidence>
<dbReference type="Gene3D" id="3.40.50.1100">
    <property type="match status" value="2"/>
</dbReference>
<dbReference type="EMBL" id="FNCZ01000010">
    <property type="protein sequence ID" value="SDI39666.1"/>
    <property type="molecule type" value="Genomic_DNA"/>
</dbReference>
<dbReference type="Proteomes" id="UP000199492">
    <property type="component" value="Unassembled WGS sequence"/>
</dbReference>